<dbReference type="Pfam" id="PF14537">
    <property type="entry name" value="Cytochrom_c3_2"/>
    <property type="match status" value="1"/>
</dbReference>
<dbReference type="AlphaFoldDB" id="A0A3N3DV27"/>
<protein>
    <recommendedName>
        <fullName evidence="8">Tetrahaem cytochrome domain-containing protein</fullName>
    </recommendedName>
</protein>
<dbReference type="Proteomes" id="UP000278792">
    <property type="component" value="Unassembled WGS sequence"/>
</dbReference>
<evidence type="ECO:0000256" key="5">
    <source>
        <dbReference type="ARBA" id="ARBA00022723"/>
    </source>
</evidence>
<gene>
    <name evidence="9" type="ORF">EGH82_20230</name>
</gene>
<dbReference type="GO" id="GO:0046872">
    <property type="term" value="F:metal ion binding"/>
    <property type="evidence" value="ECO:0007669"/>
    <property type="project" value="UniProtKB-KW"/>
</dbReference>
<evidence type="ECO:0000259" key="8">
    <source>
        <dbReference type="Pfam" id="PF14537"/>
    </source>
</evidence>
<evidence type="ECO:0000256" key="6">
    <source>
        <dbReference type="ARBA" id="ARBA00022982"/>
    </source>
</evidence>
<evidence type="ECO:0000256" key="7">
    <source>
        <dbReference type="ARBA" id="ARBA00023004"/>
    </source>
</evidence>
<keyword evidence="7" id="KW-0408">Iron</keyword>
<keyword evidence="6" id="KW-0249">Electron transport</keyword>
<reference evidence="9 10" key="1">
    <citation type="submission" date="2018-11" db="EMBL/GenBank/DDBJ databases">
        <title>Vibrio ponticus strain CAIM 1751 pathogenic for the snapper Lutjanus guttatus.</title>
        <authorList>
            <person name="Soto-Rodriguez S."/>
            <person name="Lozano-Olvera R."/>
            <person name="Gomez-Gil B."/>
        </authorList>
    </citation>
    <scope>NUCLEOTIDE SEQUENCE [LARGE SCALE GENOMIC DNA]</scope>
    <source>
        <strain evidence="9 10">CAIM 1751</strain>
    </source>
</reference>
<evidence type="ECO:0000313" key="9">
    <source>
        <dbReference type="EMBL" id="ROV58048.1"/>
    </source>
</evidence>
<comment type="caution">
    <text evidence="9">The sequence shown here is derived from an EMBL/GenBank/DDBJ whole genome shotgun (WGS) entry which is preliminary data.</text>
</comment>
<keyword evidence="3" id="KW-0813">Transport</keyword>
<proteinExistence type="predicted"/>
<name>A0A3N3DV27_9VIBR</name>
<dbReference type="EMBL" id="RKIK01000096">
    <property type="protein sequence ID" value="ROV58048.1"/>
    <property type="molecule type" value="Genomic_DNA"/>
</dbReference>
<evidence type="ECO:0000313" key="10">
    <source>
        <dbReference type="Proteomes" id="UP000278792"/>
    </source>
</evidence>
<comment type="cofactor">
    <cofactor evidence="1">
        <name>heme c</name>
        <dbReference type="ChEBI" id="CHEBI:61717"/>
    </cofactor>
</comment>
<feature type="domain" description="Tetrahaem cytochrome" evidence="8">
    <location>
        <begin position="57"/>
        <end position="131"/>
    </location>
</feature>
<sequence>MEYLHSLLLGFCRGLLNTLWRGLGVCSLAIGIMFTTSQVVTAADLSASTQETLAERHLKHKSCAELCHVNEIASDDLVYEQQSCVNCHGSMADLKGSQHNRKHQVLQMECLECHMSHEEFDPKEICLDCHSADEPELSEFYSTRVDRFFHSHAYFMSRVTVER</sequence>
<accession>A0A3N3DV27</accession>
<dbReference type="GO" id="GO:0030313">
    <property type="term" value="C:cell envelope"/>
    <property type="evidence" value="ECO:0007669"/>
    <property type="project" value="UniProtKB-SubCell"/>
</dbReference>
<keyword evidence="4" id="KW-0349">Heme</keyword>
<organism evidence="9 10">
    <name type="scientific">Vibrio ponticus</name>
    <dbReference type="NCBI Taxonomy" id="265668"/>
    <lineage>
        <taxon>Bacteria</taxon>
        <taxon>Pseudomonadati</taxon>
        <taxon>Pseudomonadota</taxon>
        <taxon>Gammaproteobacteria</taxon>
        <taxon>Vibrionales</taxon>
        <taxon>Vibrionaceae</taxon>
        <taxon>Vibrio</taxon>
    </lineage>
</organism>
<comment type="subcellular location">
    <subcellularLocation>
        <location evidence="2">Cell envelope</location>
    </subcellularLocation>
</comment>
<dbReference type="SUPFAM" id="SSF48695">
    <property type="entry name" value="Multiheme cytochromes"/>
    <property type="match status" value="1"/>
</dbReference>
<evidence type="ECO:0000256" key="1">
    <source>
        <dbReference type="ARBA" id="ARBA00001926"/>
    </source>
</evidence>
<dbReference type="InterPro" id="IPR012286">
    <property type="entry name" value="Tetrahaem_cytochrome"/>
</dbReference>
<evidence type="ECO:0000256" key="3">
    <source>
        <dbReference type="ARBA" id="ARBA00022448"/>
    </source>
</evidence>
<evidence type="ECO:0000256" key="2">
    <source>
        <dbReference type="ARBA" id="ARBA00004196"/>
    </source>
</evidence>
<keyword evidence="5" id="KW-0479">Metal-binding</keyword>
<evidence type="ECO:0000256" key="4">
    <source>
        <dbReference type="ARBA" id="ARBA00022617"/>
    </source>
</evidence>
<dbReference type="Gene3D" id="1.10.1130.10">
    <property type="entry name" value="Flavocytochrome C3, Chain A"/>
    <property type="match status" value="1"/>
</dbReference>
<dbReference type="InterPro" id="IPR036280">
    <property type="entry name" value="Multihaem_cyt_sf"/>
</dbReference>